<sequence length="329" mass="36655">MSTIIRPKKLMESSRMHYEFCGELGIKRIYQKRDGNTEETLSIPSDIKIIQVPASTPAERDAFVNKVFGGGVSQQVGNMLELPFMFSKAVLKEIVNVIPNLVGKISTSILKIATLGAVDVDTPTIKLTNTEEDTTKLIKVLNDIMGAKVYLTIGAREHTDGNAFYRLNASGINVNSLKDANETKEATNPTQDQQGDRMFKTTLFDSLNKGIEPAMFSGNTIDFHYSFAEFFCRLTEPLFFYHTFEAEETYIEKEITIKERGDTAEIDGIDVATAGRLQICSIFGISSINSGHSGIMNKTEKRDYFKELCESDLTALSTNPSSYNRGDTW</sequence>
<protein>
    <submittedName>
        <fullName evidence="1">11205_t:CDS:1</fullName>
    </submittedName>
</protein>
<dbReference type="Proteomes" id="UP000789831">
    <property type="component" value="Unassembled WGS sequence"/>
</dbReference>
<evidence type="ECO:0000313" key="1">
    <source>
        <dbReference type="EMBL" id="CAG8472630.1"/>
    </source>
</evidence>
<keyword evidence="2" id="KW-1185">Reference proteome</keyword>
<accession>A0A9N8W0A9</accession>
<comment type="caution">
    <text evidence="1">The sequence shown here is derived from an EMBL/GenBank/DDBJ whole genome shotgun (WGS) entry which is preliminary data.</text>
</comment>
<dbReference type="AlphaFoldDB" id="A0A9N8W0A9"/>
<reference evidence="1" key="1">
    <citation type="submission" date="2021-06" db="EMBL/GenBank/DDBJ databases">
        <authorList>
            <person name="Kallberg Y."/>
            <person name="Tangrot J."/>
            <person name="Rosling A."/>
        </authorList>
    </citation>
    <scope>NUCLEOTIDE SEQUENCE</scope>
    <source>
        <strain evidence="1">MT106</strain>
    </source>
</reference>
<dbReference type="OrthoDB" id="2445851at2759"/>
<gene>
    <name evidence="1" type="ORF">AGERDE_LOCUS2815</name>
</gene>
<proteinExistence type="predicted"/>
<evidence type="ECO:0000313" key="2">
    <source>
        <dbReference type="Proteomes" id="UP000789831"/>
    </source>
</evidence>
<organism evidence="1 2">
    <name type="scientific">Ambispora gerdemannii</name>
    <dbReference type="NCBI Taxonomy" id="144530"/>
    <lineage>
        <taxon>Eukaryota</taxon>
        <taxon>Fungi</taxon>
        <taxon>Fungi incertae sedis</taxon>
        <taxon>Mucoromycota</taxon>
        <taxon>Glomeromycotina</taxon>
        <taxon>Glomeromycetes</taxon>
        <taxon>Archaeosporales</taxon>
        <taxon>Ambisporaceae</taxon>
        <taxon>Ambispora</taxon>
    </lineage>
</organism>
<name>A0A9N8W0A9_9GLOM</name>
<dbReference type="EMBL" id="CAJVPL010000247">
    <property type="protein sequence ID" value="CAG8472630.1"/>
    <property type="molecule type" value="Genomic_DNA"/>
</dbReference>